<dbReference type="GO" id="GO:0006405">
    <property type="term" value="P:RNA export from nucleus"/>
    <property type="evidence" value="ECO:0007669"/>
    <property type="project" value="TreeGrafter"/>
</dbReference>
<dbReference type="InterPro" id="IPR014908">
    <property type="entry name" value="Nucleoporin_Nup133/Nup155_N"/>
</dbReference>
<dbReference type="InterPro" id="IPR011047">
    <property type="entry name" value="Quinoprotein_ADH-like_sf"/>
</dbReference>
<keyword evidence="3" id="KW-0813">Transport</keyword>
<comment type="caution">
    <text evidence="7">The sequence shown here is derived from an EMBL/GenBank/DDBJ whole genome shotgun (WGS) entry which is preliminary data.</text>
</comment>
<dbReference type="GO" id="GO:0044611">
    <property type="term" value="C:nuclear pore inner ring"/>
    <property type="evidence" value="ECO:0007669"/>
    <property type="project" value="TreeGrafter"/>
</dbReference>
<comment type="similarity">
    <text evidence="2">Belongs to the non-repetitive/WGA-negative nucleoporin family.</text>
</comment>
<protein>
    <recommendedName>
        <fullName evidence="9">Nucleoporin Nup133/Nup155-like N-terminal domain-containing protein</fullName>
    </recommendedName>
</protein>
<organism evidence="7 8">
    <name type="scientific">Volvox reticuliferus</name>
    <dbReference type="NCBI Taxonomy" id="1737510"/>
    <lineage>
        <taxon>Eukaryota</taxon>
        <taxon>Viridiplantae</taxon>
        <taxon>Chlorophyta</taxon>
        <taxon>core chlorophytes</taxon>
        <taxon>Chlorophyceae</taxon>
        <taxon>CS clade</taxon>
        <taxon>Chlamydomonadales</taxon>
        <taxon>Volvocaceae</taxon>
        <taxon>Volvox</taxon>
    </lineage>
</organism>
<feature type="domain" description="Nucleoporin Nup133/Nup155-like C-terminal" evidence="5">
    <location>
        <begin position="626"/>
        <end position="1249"/>
    </location>
</feature>
<proteinExistence type="inferred from homology"/>
<evidence type="ECO:0000313" key="8">
    <source>
        <dbReference type="Proteomes" id="UP000722791"/>
    </source>
</evidence>
<evidence type="ECO:0000259" key="6">
    <source>
        <dbReference type="Pfam" id="PF08801"/>
    </source>
</evidence>
<accession>A0A8J4GUN9</accession>
<dbReference type="Proteomes" id="UP000722791">
    <property type="component" value="Unassembled WGS sequence"/>
</dbReference>
<dbReference type="GO" id="GO:0017056">
    <property type="term" value="F:structural constituent of nuclear pore"/>
    <property type="evidence" value="ECO:0007669"/>
    <property type="project" value="InterPro"/>
</dbReference>
<reference evidence="7" key="1">
    <citation type="journal article" date="2021" name="Proc. Natl. Acad. Sci. U.S.A.">
        <title>Three genomes in the algal genus Volvox reveal the fate of a haploid sex-determining region after a transition to homothallism.</title>
        <authorList>
            <person name="Yamamoto K."/>
            <person name="Hamaji T."/>
            <person name="Kawai-Toyooka H."/>
            <person name="Matsuzaki R."/>
            <person name="Takahashi F."/>
            <person name="Nishimura Y."/>
            <person name="Kawachi M."/>
            <person name="Noguchi H."/>
            <person name="Minakuchi Y."/>
            <person name="Umen J.G."/>
            <person name="Toyoda A."/>
            <person name="Nozaki H."/>
        </authorList>
    </citation>
    <scope>NUCLEOTIDE SEQUENCE</scope>
    <source>
        <strain evidence="7">NIES-3785</strain>
    </source>
</reference>
<dbReference type="Pfam" id="PF08801">
    <property type="entry name" value="Nucleoporin_N"/>
    <property type="match status" value="1"/>
</dbReference>
<dbReference type="Pfam" id="PF03177">
    <property type="entry name" value="Nucleoporin_C"/>
    <property type="match status" value="1"/>
</dbReference>
<keyword evidence="4" id="KW-0539">Nucleus</keyword>
<dbReference type="GO" id="GO:0000972">
    <property type="term" value="P:transcription-dependent tethering of RNA polymerase II gene DNA at nuclear periphery"/>
    <property type="evidence" value="ECO:0007669"/>
    <property type="project" value="TreeGrafter"/>
</dbReference>
<dbReference type="PANTHER" id="PTHR10350:SF6">
    <property type="entry name" value="NUCLEAR PORE COMPLEX PROTEIN NUP155"/>
    <property type="match status" value="1"/>
</dbReference>
<dbReference type="Gene3D" id="1.25.40.450">
    <property type="entry name" value="Nucleoporin, helical domain, N-terminal subdomain"/>
    <property type="match status" value="1"/>
</dbReference>
<sequence>MATMQECQHLARSVRSRRAQAKSVGLFRDVEQMRNVYGQITADAPKDSRLWGDLHDLLVSTSTMDIYEPQLRLPVGMRSLPELPEMVRAEYKDHRKMRFTGLFPSIEHAWASVGNSLLLWRYSKRSDVPMKYTARGDITSVCLAEPKPGAFPPAIQYIMVVCTTAEIVVLGVSASRHGHGLAKVSEDVRVEQQPLHRISAGNVRFTSCLAGPAGRIFLGGADGLVYELVYDATDSSRPEVLSPLGRSIWGFLPSMFGTWGSAAITQLVVDKERHTLYSLNAASGIKVFDLGSSGEVQARLVAEVSDVYTAAANTKGGKELFSGTAADRKNASIKYIAPISVAESTRVHLMAVTADGRRIYFSTYGLTKEGSYIPPGVARGRSSFAKAMLATKVNSTLIPTCNDATGTDAPFLQRPYKLEAKAVRMAMPHSRRIRAAMGGDFPRMAELEILGAQYSAGCLLLSGSTDWTVSDGFPKILMASRDPDVAPVTSITRHTAGSGLREVVMEEDVWTAGQTIAVEVAPCEPVLGSDVLSARASPGCEELSSAVWWTPTRFLIMTTKGLIELEKRRPIELLMQVLEGGVPEQLHTFFQVLEDRLKALGCYLETTLLKSYGAGVSDNAAMVINKRRRLDHAAQQQEDEMTYGIRTLLFRVAEACALLRLLSAHNLGCLALRELDAGTADMAKLANTTLRELVEDEEGRNLASQLIRGLVNEQLDAGISSSRMPISSIKALATTLQAVAPSFFRQEDRAYLLAGGMLEDAEAAPSGPERDVFIKQAVALFASMPTIVSLKLLNNKLAELKYYEGIVTLSLAVAAARDPEDRALQPELGPACGLARQQRCEAYIHIYKAMEALMHDADLCNASGATLALLAMIKTALASNDTFFVDGMYGFVIGNCTAAEGLLSLDAPGLESYLAREGGLVPAASAAESSTAAESTTTATAASAALNNSTPLGPLTRSQVAMLEMLCRMLIEKGRFLDVALVLGALGCRRCGSEADLILSLDDRVAVLQSAVIHARTAGDAALEARLDRVIRVLEFQDVIRKRLQERHDSLAADARRLCGGKGDPVGCPRATGPSVPALEASLSALDKALTELSEAPLELSALYNGYAQQFALWDISLRMIHFAGGCGGGDMDDRSAVVQRLWDNELLRVFEQCREDDPLKRIEAACDAVSTLGSSLHYDPDMLPLAHLAERLESLAAGLPTADGRSTAAEAAVLVEAANRSSELIVRALTAAAGGSTAAVWKVYKPLVYREQGHTVPATPMDSYRTNAAVRRVKVQLLRSAAAACMAAILDVQRAARAPGIAGDAAVALRSQAGSLACAADRLSIEVLAYRDPGCEAIARRLDAASTQAEEVLFPTRGQPSELWPVVSGSSRGIWIRQMHR</sequence>
<dbReference type="InterPro" id="IPR042538">
    <property type="entry name" value="Nucleoporin_Nup155_C_3"/>
</dbReference>
<evidence type="ECO:0000313" key="7">
    <source>
        <dbReference type="EMBL" id="GIM13657.1"/>
    </source>
</evidence>
<dbReference type="Gene3D" id="1.20.120.1880">
    <property type="entry name" value="Nucleoporin, helical C-terminal domain"/>
    <property type="match status" value="1"/>
</dbReference>
<feature type="domain" description="Nucleoporin Nup133/Nup155-like N-terminal" evidence="6">
    <location>
        <begin position="78"/>
        <end position="366"/>
    </location>
</feature>
<dbReference type="GO" id="GO:0006606">
    <property type="term" value="P:protein import into nucleus"/>
    <property type="evidence" value="ECO:0007669"/>
    <property type="project" value="TreeGrafter"/>
</dbReference>
<dbReference type="PANTHER" id="PTHR10350">
    <property type="entry name" value="NUCLEAR PORE COMPLEX PROTEIN NUP155"/>
    <property type="match status" value="1"/>
</dbReference>
<evidence type="ECO:0000256" key="3">
    <source>
        <dbReference type="ARBA" id="ARBA00022448"/>
    </source>
</evidence>
<evidence type="ECO:0000256" key="2">
    <source>
        <dbReference type="ARBA" id="ARBA00007373"/>
    </source>
</evidence>
<dbReference type="GO" id="GO:0036228">
    <property type="term" value="P:protein localization to nuclear inner membrane"/>
    <property type="evidence" value="ECO:0007669"/>
    <property type="project" value="TreeGrafter"/>
</dbReference>
<evidence type="ECO:0008006" key="9">
    <source>
        <dbReference type="Google" id="ProtNLM"/>
    </source>
</evidence>
<comment type="subcellular location">
    <subcellularLocation>
        <location evidence="1">Nucleus</location>
    </subcellularLocation>
</comment>
<dbReference type="InterPro" id="IPR042533">
    <property type="entry name" value="Nucleoporin_Nup155_C_1"/>
</dbReference>
<dbReference type="InterPro" id="IPR007187">
    <property type="entry name" value="Nucleoporin_Nup133/Nup155_C"/>
</dbReference>
<name>A0A8J4GUN9_9CHLO</name>
<evidence type="ECO:0000259" key="5">
    <source>
        <dbReference type="Pfam" id="PF03177"/>
    </source>
</evidence>
<dbReference type="InterPro" id="IPR004870">
    <property type="entry name" value="Nucleoporin_Nup155"/>
</dbReference>
<dbReference type="SUPFAM" id="SSF50998">
    <property type="entry name" value="Quinoprotein alcohol dehydrogenase-like"/>
    <property type="match status" value="1"/>
</dbReference>
<evidence type="ECO:0000256" key="1">
    <source>
        <dbReference type="ARBA" id="ARBA00004123"/>
    </source>
</evidence>
<evidence type="ECO:0000256" key="4">
    <source>
        <dbReference type="ARBA" id="ARBA00023242"/>
    </source>
</evidence>
<dbReference type="EMBL" id="BNCQ01000050">
    <property type="protein sequence ID" value="GIM13657.1"/>
    <property type="molecule type" value="Genomic_DNA"/>
</dbReference>
<gene>
    <name evidence="7" type="ORF">Vretimale_16721</name>
</gene>
<dbReference type="Gene3D" id="1.20.58.1780">
    <property type="match status" value="1"/>
</dbReference>